<dbReference type="EMBL" id="KV429048">
    <property type="protein sequence ID" value="KZT70901.1"/>
    <property type="molecule type" value="Genomic_DNA"/>
</dbReference>
<evidence type="ECO:0000313" key="2">
    <source>
        <dbReference type="Proteomes" id="UP000076727"/>
    </source>
</evidence>
<keyword evidence="2" id="KW-1185">Reference proteome</keyword>
<sequence length="506" mass="59389">MLMRKDIAWLWAECRQNVEGLPDCPLHLSEPAYADLVFNKRCHGCSKAGVAKVIWEASARYCDECVRVQMVGVRHFFKDPANSVYSRFKKLVLTVTVDSRLSFHKPDLLRLYSIWVGMEEHGSWQDFVMEQNGRLEVLRAHVEACQEWKRSIDVVRTEELQSIRDQRVSFIKARLLELGYPEATVEAAEAKLQTSKQVRVSKPLDDKGWSRICAQLVSFMDDFEQSQVCEDRIQKFADILDEVRKDNLHDPDIRWWPGTADLLLMQGTSYRARLTSGPLPVNVSDYLELKAQIRRDIGQWLENKREELEETVRDMKEDFFPIGIRAIDLVVCVFYCDSCHQRIRFPEILVHRCLRGLMYNRYRVLEQEIQQREDLFEKAVLETCGYCPWSLTCYVRYLKQKRHPQQTILVSLVSDIDHGLINTIIMCGKDPFYTKWDEMDKRNPVFSLRNTNITAKVMGWRCAVSALRSVPVFTKYDRRVRRHSLMRCPFKHGKLTTLHSVRRPWT</sequence>
<dbReference type="OrthoDB" id="2322499at2759"/>
<protein>
    <submittedName>
        <fullName evidence="1">Uncharacterized protein</fullName>
    </submittedName>
</protein>
<dbReference type="Proteomes" id="UP000076727">
    <property type="component" value="Unassembled WGS sequence"/>
</dbReference>
<reference evidence="1 2" key="1">
    <citation type="journal article" date="2016" name="Mol. Biol. Evol.">
        <title>Comparative Genomics of Early-Diverging Mushroom-Forming Fungi Provides Insights into the Origins of Lignocellulose Decay Capabilities.</title>
        <authorList>
            <person name="Nagy L.G."/>
            <person name="Riley R."/>
            <person name="Tritt A."/>
            <person name="Adam C."/>
            <person name="Daum C."/>
            <person name="Floudas D."/>
            <person name="Sun H."/>
            <person name="Yadav J.S."/>
            <person name="Pangilinan J."/>
            <person name="Larsson K.H."/>
            <person name="Matsuura K."/>
            <person name="Barry K."/>
            <person name="Labutti K."/>
            <person name="Kuo R."/>
            <person name="Ohm R.A."/>
            <person name="Bhattacharya S.S."/>
            <person name="Shirouzu T."/>
            <person name="Yoshinaga Y."/>
            <person name="Martin F.M."/>
            <person name="Grigoriev I.V."/>
            <person name="Hibbett D.S."/>
        </authorList>
    </citation>
    <scope>NUCLEOTIDE SEQUENCE [LARGE SCALE GENOMIC DNA]</scope>
    <source>
        <strain evidence="1 2">L-15889</strain>
    </source>
</reference>
<gene>
    <name evidence="1" type="ORF">DAEQUDRAFT_151245</name>
</gene>
<name>A0A165RLA1_9APHY</name>
<evidence type="ECO:0000313" key="1">
    <source>
        <dbReference type="EMBL" id="KZT70901.1"/>
    </source>
</evidence>
<proteinExistence type="predicted"/>
<accession>A0A165RLA1</accession>
<dbReference type="AlphaFoldDB" id="A0A165RLA1"/>
<dbReference type="STRING" id="1314783.A0A165RLA1"/>
<organism evidence="1 2">
    <name type="scientific">Daedalea quercina L-15889</name>
    <dbReference type="NCBI Taxonomy" id="1314783"/>
    <lineage>
        <taxon>Eukaryota</taxon>
        <taxon>Fungi</taxon>
        <taxon>Dikarya</taxon>
        <taxon>Basidiomycota</taxon>
        <taxon>Agaricomycotina</taxon>
        <taxon>Agaricomycetes</taxon>
        <taxon>Polyporales</taxon>
        <taxon>Fomitopsis</taxon>
    </lineage>
</organism>